<gene>
    <name evidence="2" type="ORF">BO99DRAFT_6226</name>
</gene>
<feature type="compositionally biased region" description="Basic residues" evidence="1">
    <location>
        <begin position="75"/>
        <end position="88"/>
    </location>
</feature>
<evidence type="ECO:0000313" key="2">
    <source>
        <dbReference type="EMBL" id="PYI22433.1"/>
    </source>
</evidence>
<reference evidence="2 3" key="1">
    <citation type="submission" date="2018-02" db="EMBL/GenBank/DDBJ databases">
        <title>The genomes of Aspergillus section Nigri reveals drivers in fungal speciation.</title>
        <authorList>
            <consortium name="DOE Joint Genome Institute"/>
            <person name="Vesth T.C."/>
            <person name="Nybo J."/>
            <person name="Theobald S."/>
            <person name="Brandl J."/>
            <person name="Frisvad J.C."/>
            <person name="Nielsen K.F."/>
            <person name="Lyhne E.K."/>
            <person name="Kogle M.E."/>
            <person name="Kuo A."/>
            <person name="Riley R."/>
            <person name="Clum A."/>
            <person name="Nolan M."/>
            <person name="Lipzen A."/>
            <person name="Salamov A."/>
            <person name="Henrissat B."/>
            <person name="Wiebenga A."/>
            <person name="De vries R.P."/>
            <person name="Grigoriev I.V."/>
            <person name="Mortensen U.H."/>
            <person name="Andersen M.R."/>
            <person name="Baker S.E."/>
        </authorList>
    </citation>
    <scope>NUCLEOTIDE SEQUENCE [LARGE SCALE GENOMIC DNA]</scope>
    <source>
        <strain evidence="2 3">CBS 115571</strain>
    </source>
</reference>
<organism evidence="2 3">
    <name type="scientific">Aspergillus violaceofuscus (strain CBS 115571)</name>
    <dbReference type="NCBI Taxonomy" id="1450538"/>
    <lineage>
        <taxon>Eukaryota</taxon>
        <taxon>Fungi</taxon>
        <taxon>Dikarya</taxon>
        <taxon>Ascomycota</taxon>
        <taxon>Pezizomycotina</taxon>
        <taxon>Eurotiomycetes</taxon>
        <taxon>Eurotiomycetidae</taxon>
        <taxon>Eurotiales</taxon>
        <taxon>Aspergillaceae</taxon>
        <taxon>Aspergillus</taxon>
    </lineage>
</organism>
<dbReference type="EMBL" id="KZ825110">
    <property type="protein sequence ID" value="PYI22433.1"/>
    <property type="molecule type" value="Genomic_DNA"/>
</dbReference>
<protein>
    <submittedName>
        <fullName evidence="2">Uncharacterized protein</fullName>
    </submittedName>
</protein>
<name>A0A2V5HLR0_ASPV1</name>
<keyword evidence="3" id="KW-1185">Reference proteome</keyword>
<dbReference type="Proteomes" id="UP000249829">
    <property type="component" value="Unassembled WGS sequence"/>
</dbReference>
<accession>A0A2V5HLR0</accession>
<dbReference type="AlphaFoldDB" id="A0A2V5HLR0"/>
<sequence>MQRNMRPAIPTIPRPVMTSHPRLRFVYLLCWLCIQLSRIYTSLLPIHHADLLINTFNRHQILRSSNGPDLPFTAAKKKKSSHVKRRNLSPRSTRDKKRIDCRPVVRDKEYSWYGEAPVL</sequence>
<feature type="region of interest" description="Disordered" evidence="1">
    <location>
        <begin position="66"/>
        <end position="100"/>
    </location>
</feature>
<proteinExistence type="predicted"/>
<evidence type="ECO:0000313" key="3">
    <source>
        <dbReference type="Proteomes" id="UP000249829"/>
    </source>
</evidence>
<evidence type="ECO:0000256" key="1">
    <source>
        <dbReference type="SAM" id="MobiDB-lite"/>
    </source>
</evidence>